<name>A0A062V1D8_9EURY</name>
<evidence type="ECO:0000256" key="3">
    <source>
        <dbReference type="ARBA" id="ARBA00023274"/>
    </source>
</evidence>
<dbReference type="RefSeq" id="WP_048089921.1">
    <property type="nucleotide sequence ID" value="NZ_JMIY01000002.1"/>
</dbReference>
<dbReference type="PROSITE" id="PS01171">
    <property type="entry name" value="RIBOSOMAL_L21E"/>
    <property type="match status" value="1"/>
</dbReference>
<gene>
    <name evidence="5" type="primary">rpl21e</name>
    <name evidence="6" type="ORF">ANME2D_01357</name>
</gene>
<evidence type="ECO:0000256" key="5">
    <source>
        <dbReference type="HAMAP-Rule" id="MF_00369"/>
    </source>
</evidence>
<dbReference type="Proteomes" id="UP000027153">
    <property type="component" value="Unassembled WGS sequence"/>
</dbReference>
<evidence type="ECO:0000256" key="1">
    <source>
        <dbReference type="ARBA" id="ARBA00008427"/>
    </source>
</evidence>
<protein>
    <recommendedName>
        <fullName evidence="4 5">Large ribosomal subunit protein eL21</fullName>
    </recommendedName>
</protein>
<evidence type="ECO:0000256" key="2">
    <source>
        <dbReference type="ARBA" id="ARBA00022980"/>
    </source>
</evidence>
<reference evidence="6 7" key="1">
    <citation type="journal article" date="2013" name="Nature">
        <title>Anaerobic oxidation of methane coupled to nitrate reduction in a novel archaeal lineage.</title>
        <authorList>
            <person name="Haroon M.F."/>
            <person name="Hu S."/>
            <person name="Shi Y."/>
            <person name="Imelfort M."/>
            <person name="Keller J."/>
            <person name="Hugenholtz P."/>
            <person name="Yuan Z."/>
            <person name="Tyson G.W."/>
        </authorList>
    </citation>
    <scope>NUCLEOTIDE SEQUENCE [LARGE SCALE GENOMIC DNA]</scope>
    <source>
        <strain evidence="6 7">ANME-2d</strain>
    </source>
</reference>
<keyword evidence="7" id="KW-1185">Reference proteome</keyword>
<dbReference type="OrthoDB" id="6295at2157"/>
<dbReference type="NCBIfam" id="NF003303">
    <property type="entry name" value="PRK04306.1"/>
    <property type="match status" value="1"/>
</dbReference>
<dbReference type="GO" id="GO:1990904">
    <property type="term" value="C:ribonucleoprotein complex"/>
    <property type="evidence" value="ECO:0007669"/>
    <property type="project" value="UniProtKB-KW"/>
</dbReference>
<dbReference type="Pfam" id="PF01157">
    <property type="entry name" value="Ribosomal_L21e"/>
    <property type="match status" value="1"/>
</dbReference>
<dbReference type="InterPro" id="IPR018259">
    <property type="entry name" value="Ribosomal_eL21_CS"/>
</dbReference>
<dbReference type="FunFam" id="2.30.30.70:FF:000001">
    <property type="entry name" value="60S ribosomal protein L21"/>
    <property type="match status" value="1"/>
</dbReference>
<dbReference type="InterPro" id="IPR036948">
    <property type="entry name" value="Ribosomal_eL21_sf"/>
</dbReference>
<accession>A0A062V1D8</accession>
<dbReference type="InterPro" id="IPR001147">
    <property type="entry name" value="Ribosomal_eL21"/>
</dbReference>
<comment type="similarity">
    <text evidence="1 5">Belongs to the eukaryotic ribosomal protein eL21 family.</text>
</comment>
<evidence type="ECO:0000313" key="6">
    <source>
        <dbReference type="EMBL" id="KCZ72916.1"/>
    </source>
</evidence>
<dbReference type="AlphaFoldDB" id="A0A062V1D8"/>
<evidence type="ECO:0000256" key="4">
    <source>
        <dbReference type="ARBA" id="ARBA00035219"/>
    </source>
</evidence>
<dbReference type="GO" id="GO:0006412">
    <property type="term" value="P:translation"/>
    <property type="evidence" value="ECO:0007669"/>
    <property type="project" value="UniProtKB-UniRule"/>
</dbReference>
<dbReference type="GO" id="GO:0003735">
    <property type="term" value="F:structural constituent of ribosome"/>
    <property type="evidence" value="ECO:0007669"/>
    <property type="project" value="InterPro"/>
</dbReference>
<dbReference type="HAMAP" id="MF_00369">
    <property type="entry name" value="Ribosomal_eL21"/>
    <property type="match status" value="1"/>
</dbReference>
<dbReference type="GO" id="GO:0005840">
    <property type="term" value="C:ribosome"/>
    <property type="evidence" value="ECO:0007669"/>
    <property type="project" value="UniProtKB-KW"/>
</dbReference>
<comment type="caution">
    <text evidence="6">The sequence shown here is derived from an EMBL/GenBank/DDBJ whole genome shotgun (WGS) entry which is preliminary data.</text>
</comment>
<dbReference type="PATRIC" id="fig|1392998.3.peg.935"/>
<organism evidence="6 7">
    <name type="scientific">Candidatus Methanoperedens nitratireducens</name>
    <dbReference type="NCBI Taxonomy" id="1392998"/>
    <lineage>
        <taxon>Archaea</taxon>
        <taxon>Methanobacteriati</taxon>
        <taxon>Methanobacteriota</taxon>
        <taxon>Stenosarchaea group</taxon>
        <taxon>Methanomicrobia</taxon>
        <taxon>Methanosarcinales</taxon>
        <taxon>ANME-2 cluster</taxon>
        <taxon>Candidatus Methanoperedentaceae</taxon>
        <taxon>Candidatus Methanoperedens</taxon>
    </lineage>
</organism>
<dbReference type="InterPro" id="IPR022856">
    <property type="entry name" value="Ribosomal_eL21_arc"/>
</dbReference>
<keyword evidence="2 5" id="KW-0689">Ribosomal protein</keyword>
<dbReference type="PANTHER" id="PTHR20981">
    <property type="entry name" value="60S RIBOSOMAL PROTEIN L21"/>
    <property type="match status" value="1"/>
</dbReference>
<dbReference type="EMBL" id="JMIY01000002">
    <property type="protein sequence ID" value="KCZ72916.1"/>
    <property type="molecule type" value="Genomic_DNA"/>
</dbReference>
<dbReference type="InterPro" id="IPR008991">
    <property type="entry name" value="Translation_prot_SH3-like_sf"/>
</dbReference>
<sequence length="97" mass="10901">MAKTHGTRRKSRYKLKKTVREKGLSPISRAIQEFIEGDIVNIDLDPGIQNGMPHHKFHGRTGRVIGQRGRAYIVKVRDGGLMKEVIALPEHLTSQSS</sequence>
<dbReference type="Gene3D" id="2.30.30.70">
    <property type="entry name" value="Ribosomal protein L21"/>
    <property type="match status" value="1"/>
</dbReference>
<proteinExistence type="inferred from homology"/>
<keyword evidence="3 5" id="KW-0687">Ribonucleoprotein</keyword>
<evidence type="ECO:0000313" key="7">
    <source>
        <dbReference type="Proteomes" id="UP000027153"/>
    </source>
</evidence>
<dbReference type="SUPFAM" id="SSF50104">
    <property type="entry name" value="Translation proteins SH3-like domain"/>
    <property type="match status" value="1"/>
</dbReference>